<feature type="region of interest" description="Disordered" evidence="1">
    <location>
        <begin position="30"/>
        <end position="66"/>
    </location>
</feature>
<sequence length="66" mass="6979">MMQVKGENGITFELADEVATAMITAGILEEVTSDEDALPTEASPSSEDMPADEGDTAEETSKKSKK</sequence>
<accession>A0A930L5Z3</accession>
<name>A0A930L5Z3_9MICC</name>
<organism evidence="2 3">
    <name type="scientific">Rothia mucilaginosa</name>
    <dbReference type="NCBI Taxonomy" id="43675"/>
    <lineage>
        <taxon>Bacteria</taxon>
        <taxon>Bacillati</taxon>
        <taxon>Actinomycetota</taxon>
        <taxon>Actinomycetes</taxon>
        <taxon>Micrococcales</taxon>
        <taxon>Micrococcaceae</taxon>
        <taxon>Rothia</taxon>
    </lineage>
</organism>
<feature type="compositionally biased region" description="Acidic residues" evidence="1">
    <location>
        <begin position="49"/>
        <end position="58"/>
    </location>
</feature>
<dbReference type="Proteomes" id="UP000770330">
    <property type="component" value="Unassembled WGS sequence"/>
</dbReference>
<gene>
    <name evidence="2" type="ORF">HXO61_09385</name>
</gene>
<protein>
    <submittedName>
        <fullName evidence="2">Uncharacterized protein</fullName>
    </submittedName>
</protein>
<comment type="caution">
    <text evidence="2">The sequence shown here is derived from an EMBL/GenBank/DDBJ whole genome shotgun (WGS) entry which is preliminary data.</text>
</comment>
<proteinExistence type="predicted"/>
<dbReference type="RefSeq" id="WP_303945806.1">
    <property type="nucleotide sequence ID" value="NZ_JABZXO010000035.1"/>
</dbReference>
<evidence type="ECO:0000256" key="1">
    <source>
        <dbReference type="SAM" id="MobiDB-lite"/>
    </source>
</evidence>
<dbReference type="EMBL" id="JABZXO010000035">
    <property type="protein sequence ID" value="MBF1658123.1"/>
    <property type="molecule type" value="Genomic_DNA"/>
</dbReference>
<reference evidence="2" key="1">
    <citation type="submission" date="2020-04" db="EMBL/GenBank/DDBJ databases">
        <title>Deep metagenomics examines the oral microbiome during advanced dental caries in children, revealing novel taxa and co-occurrences with host molecules.</title>
        <authorList>
            <person name="Baker J.L."/>
            <person name="Morton J.T."/>
            <person name="Dinis M."/>
            <person name="Alvarez R."/>
            <person name="Tran N.C."/>
            <person name="Knight R."/>
            <person name="Edlund A."/>
        </authorList>
    </citation>
    <scope>NUCLEOTIDE SEQUENCE</scope>
    <source>
        <strain evidence="2">JCVI_39_bin.18</strain>
    </source>
</reference>
<dbReference type="AlphaFoldDB" id="A0A930L5Z3"/>
<evidence type="ECO:0000313" key="2">
    <source>
        <dbReference type="EMBL" id="MBF1658123.1"/>
    </source>
</evidence>
<evidence type="ECO:0000313" key="3">
    <source>
        <dbReference type="Proteomes" id="UP000770330"/>
    </source>
</evidence>